<dbReference type="PANTHER" id="PTHR37512:SF1">
    <property type="entry name" value="NADR_TTD14 AAA DOMAIN-CONTAINING PROTEIN"/>
    <property type="match status" value="1"/>
</dbReference>
<organism evidence="2 3">
    <name type="scientific">Nonlabens dokdonensis</name>
    <dbReference type="NCBI Taxonomy" id="328515"/>
    <lineage>
        <taxon>Bacteria</taxon>
        <taxon>Pseudomonadati</taxon>
        <taxon>Bacteroidota</taxon>
        <taxon>Flavobacteriia</taxon>
        <taxon>Flavobacteriales</taxon>
        <taxon>Flavobacteriaceae</taxon>
        <taxon>Nonlabens</taxon>
    </lineage>
</organism>
<feature type="domain" description="NadR/Ttd14 AAA" evidence="1">
    <location>
        <begin position="14"/>
        <end position="171"/>
    </location>
</feature>
<evidence type="ECO:0000313" key="3">
    <source>
        <dbReference type="Proteomes" id="UP000196102"/>
    </source>
</evidence>
<dbReference type="Proteomes" id="UP000196102">
    <property type="component" value="Unassembled WGS sequence"/>
</dbReference>
<dbReference type="EMBL" id="MAAX01000128">
    <property type="protein sequence ID" value="OUS14265.1"/>
    <property type="molecule type" value="Genomic_DNA"/>
</dbReference>
<dbReference type="InterPro" id="IPR038727">
    <property type="entry name" value="NadR/Ttd14_AAA_dom"/>
</dbReference>
<dbReference type="InterPro" id="IPR052735">
    <property type="entry name" value="NAD_biosynth-regulator"/>
</dbReference>
<comment type="caution">
    <text evidence="2">The sequence shown here is derived from an EMBL/GenBank/DDBJ whole genome shotgun (WGS) entry which is preliminary data.</text>
</comment>
<dbReference type="SUPFAM" id="SSF52540">
    <property type="entry name" value="P-loop containing nucleoside triphosphate hydrolases"/>
    <property type="match status" value="1"/>
</dbReference>
<dbReference type="Pfam" id="PF13521">
    <property type="entry name" value="AAA_28"/>
    <property type="match status" value="1"/>
</dbReference>
<protein>
    <submittedName>
        <fullName evidence="2">NadR-like protein</fullName>
    </submittedName>
</protein>
<dbReference type="PANTHER" id="PTHR37512">
    <property type="entry name" value="TRIFUNCTIONAL NAD BIOSYNTHESIS/REGULATOR PROTEIN NADR"/>
    <property type="match status" value="1"/>
</dbReference>
<evidence type="ECO:0000259" key="1">
    <source>
        <dbReference type="Pfam" id="PF13521"/>
    </source>
</evidence>
<evidence type="ECO:0000313" key="2">
    <source>
        <dbReference type="EMBL" id="OUS14265.1"/>
    </source>
</evidence>
<dbReference type="Gene3D" id="3.40.50.300">
    <property type="entry name" value="P-loop containing nucleotide triphosphate hydrolases"/>
    <property type="match status" value="1"/>
</dbReference>
<gene>
    <name evidence="2" type="ORF">A9Q93_08645</name>
</gene>
<accession>A0A1Z8AVC0</accession>
<dbReference type="AlphaFoldDB" id="A0A1Z8AVC0"/>
<reference evidence="3" key="1">
    <citation type="journal article" date="2017" name="Proc. Natl. Acad. Sci. U.S.A.">
        <title>Simulation of Deepwater Horizon oil plume reveals substrate specialization within a complex community of hydrocarbon-degraders.</title>
        <authorList>
            <person name="Hu P."/>
            <person name="Dubinsky E.A."/>
            <person name="Probst A.J."/>
            <person name="Wang J."/>
            <person name="Sieber C.M.K."/>
            <person name="Tom L.M."/>
            <person name="Gardinali P."/>
            <person name="Banfield J.F."/>
            <person name="Atlas R.M."/>
            <person name="Andersen G.L."/>
        </authorList>
    </citation>
    <scope>NUCLEOTIDE SEQUENCE [LARGE SCALE GENOMIC DNA]</scope>
</reference>
<dbReference type="RefSeq" id="WP_303687020.1">
    <property type="nucleotide sequence ID" value="NZ_CAJXYO010000002.1"/>
</dbReference>
<name>A0A1Z8AVC0_9FLAO</name>
<dbReference type="InterPro" id="IPR027417">
    <property type="entry name" value="P-loop_NTPase"/>
</dbReference>
<proteinExistence type="predicted"/>
<sequence length="186" mass="21582">MEKIPEQKTFDGLKIVLYGPESTGKSTLARQLATHFKTVKVDEFARDYLQEKYDTRGEICSYEDLLPIAIGQRVAENNAVEKANKLLFCDTDALETYVYSHAYFNKVPHEIKDAVRKSDYDLYLLLDVDVAWTPDDLRDKPEDRKEMFLLFKRGLKEFEKSYAIINGKGEMRFKNALKAIQNLIIK</sequence>